<dbReference type="Pfam" id="PF02952">
    <property type="entry name" value="Fucose_iso_C"/>
    <property type="match status" value="1"/>
</dbReference>
<dbReference type="InterPro" id="IPR012889">
    <property type="entry name" value="Fucose_isomerase_N2"/>
</dbReference>
<dbReference type="EMBL" id="DTCK01000016">
    <property type="protein sequence ID" value="HGQ35618.1"/>
    <property type="molecule type" value="Genomic_DNA"/>
</dbReference>
<dbReference type="InterPro" id="IPR005763">
    <property type="entry name" value="Fucose_isomerase"/>
</dbReference>
<dbReference type="InterPro" id="IPR012888">
    <property type="entry name" value="Fucose_iso_N1"/>
</dbReference>
<dbReference type="GO" id="GO:0008790">
    <property type="term" value="F:arabinose isomerase activity"/>
    <property type="evidence" value="ECO:0007669"/>
    <property type="project" value="TreeGrafter"/>
</dbReference>
<dbReference type="GO" id="GO:0005737">
    <property type="term" value="C:cytoplasm"/>
    <property type="evidence" value="ECO:0007669"/>
    <property type="project" value="InterPro"/>
</dbReference>
<dbReference type="InterPro" id="IPR038391">
    <property type="entry name" value="Fucose_iso_dom1_sf"/>
</dbReference>
<dbReference type="InterPro" id="IPR038392">
    <property type="entry name" value="Fucose_isomerase_dom2_sf"/>
</dbReference>
<dbReference type="Pfam" id="PF07881">
    <property type="entry name" value="Fucose_iso_N1"/>
    <property type="match status" value="1"/>
</dbReference>
<evidence type="ECO:0000259" key="7">
    <source>
        <dbReference type="Pfam" id="PF02952"/>
    </source>
</evidence>
<reference evidence="11" key="1">
    <citation type="journal article" date="2020" name="mSystems">
        <title>Genome- and Community-Level Interaction Insights into Carbon Utilization and Element Cycling Functions of Hydrothermarchaeota in Hydrothermal Sediment.</title>
        <authorList>
            <person name="Zhou Z."/>
            <person name="Liu Y."/>
            <person name="Xu W."/>
            <person name="Pan J."/>
            <person name="Luo Z.H."/>
            <person name="Li M."/>
        </authorList>
    </citation>
    <scope>NUCLEOTIDE SEQUENCE [LARGE SCALE GENOMIC DNA]</scope>
    <source>
        <strain evidence="11">SpSt-637</strain>
        <strain evidence="10">SpSt-667</strain>
    </source>
</reference>
<dbReference type="GO" id="GO:0042355">
    <property type="term" value="P:L-fucose catabolic process"/>
    <property type="evidence" value="ECO:0007669"/>
    <property type="project" value="TreeGrafter"/>
</dbReference>
<evidence type="ECO:0000256" key="1">
    <source>
        <dbReference type="ARBA" id="ARBA00022490"/>
    </source>
</evidence>
<dbReference type="InterPro" id="IPR015888">
    <property type="entry name" value="Fuc_isomerase_C"/>
</dbReference>
<dbReference type="SUPFAM" id="SSF50443">
    <property type="entry name" value="FucI/AraA C-terminal domain-like"/>
    <property type="match status" value="1"/>
</dbReference>
<name>A0A7C4JKE5_9CREN</name>
<dbReference type="InterPro" id="IPR004216">
    <property type="entry name" value="Fuc/Ara_isomerase_C"/>
</dbReference>
<dbReference type="Gene3D" id="3.40.275.10">
    <property type="entry name" value="L-fucose Isomerase, Chain A, domain 2"/>
    <property type="match status" value="1"/>
</dbReference>
<evidence type="ECO:0000256" key="6">
    <source>
        <dbReference type="ARBA" id="ARBA00023277"/>
    </source>
</evidence>
<dbReference type="InterPro" id="IPR038393">
    <property type="entry name" value="Fuc_iso_dom3_sf"/>
</dbReference>
<dbReference type="Gene3D" id="3.20.14.10">
    <property type="entry name" value="L-fucose/L-arabinose isomerase, C-terminal"/>
    <property type="match status" value="1"/>
</dbReference>
<proteinExistence type="predicted"/>
<dbReference type="PANTHER" id="PTHR37840">
    <property type="entry name" value="L-FUCOSE ISOMERASE"/>
    <property type="match status" value="1"/>
</dbReference>
<evidence type="ECO:0000256" key="5">
    <source>
        <dbReference type="ARBA" id="ARBA00023253"/>
    </source>
</evidence>
<feature type="domain" description="L-fucose isomerase N-terminal-2" evidence="9">
    <location>
        <begin position="265"/>
        <end position="320"/>
    </location>
</feature>
<gene>
    <name evidence="11" type="ORF">ENU08_04275</name>
    <name evidence="10" type="ORF">ENU41_02950</name>
</gene>
<dbReference type="Pfam" id="PF07882">
    <property type="entry name" value="Fucose_iso_N2"/>
    <property type="match status" value="1"/>
</dbReference>
<dbReference type="CDD" id="cd00578">
    <property type="entry name" value="L-fuc_L-ara-isomerases"/>
    <property type="match status" value="1"/>
</dbReference>
<evidence type="ECO:0000259" key="9">
    <source>
        <dbReference type="Pfam" id="PF07882"/>
    </source>
</evidence>
<dbReference type="EMBL" id="DTBD01000033">
    <property type="protein sequence ID" value="HGQ64441.1"/>
    <property type="molecule type" value="Genomic_DNA"/>
</dbReference>
<feature type="domain" description="L-fucose isomerase N-terminal-1" evidence="8">
    <location>
        <begin position="5"/>
        <end position="166"/>
    </location>
</feature>
<dbReference type="GO" id="GO:0008736">
    <property type="term" value="F:L-fucose isomerase activity"/>
    <property type="evidence" value="ECO:0007669"/>
    <property type="project" value="InterPro"/>
</dbReference>
<keyword evidence="6" id="KW-0119">Carbohydrate metabolism</keyword>
<dbReference type="Gene3D" id="3.40.50.1070">
    <property type="match status" value="1"/>
</dbReference>
<evidence type="ECO:0000256" key="3">
    <source>
        <dbReference type="ARBA" id="ARBA00023211"/>
    </source>
</evidence>
<dbReference type="PANTHER" id="PTHR37840:SF1">
    <property type="entry name" value="L-FUCOSE ISOMERASE"/>
    <property type="match status" value="1"/>
</dbReference>
<keyword evidence="1" id="KW-0963">Cytoplasm</keyword>
<evidence type="ECO:0000313" key="11">
    <source>
        <dbReference type="EMBL" id="HGQ64441.1"/>
    </source>
</evidence>
<dbReference type="InterPro" id="IPR009015">
    <property type="entry name" value="Fucose_isomerase_N/cen_sf"/>
</dbReference>
<evidence type="ECO:0000256" key="4">
    <source>
        <dbReference type="ARBA" id="ARBA00023235"/>
    </source>
</evidence>
<evidence type="ECO:0000313" key="10">
    <source>
        <dbReference type="EMBL" id="HGQ35618.1"/>
    </source>
</evidence>
<keyword evidence="3" id="KW-0464">Manganese</keyword>
<dbReference type="AlphaFoldDB" id="A0A7C4JKE5"/>
<dbReference type="GO" id="GO:0030145">
    <property type="term" value="F:manganese ion binding"/>
    <property type="evidence" value="ECO:0007669"/>
    <property type="project" value="InterPro"/>
</dbReference>
<protein>
    <submittedName>
        <fullName evidence="11">Fucose isomerase</fullName>
    </submittedName>
</protein>
<keyword evidence="2" id="KW-0479">Metal-binding</keyword>
<accession>A0A7C4JKE5</accession>
<keyword evidence="4 11" id="KW-0413">Isomerase</keyword>
<evidence type="ECO:0000259" key="8">
    <source>
        <dbReference type="Pfam" id="PF07881"/>
    </source>
</evidence>
<comment type="caution">
    <text evidence="11">The sequence shown here is derived from an EMBL/GenBank/DDBJ whole genome shotgun (WGS) entry which is preliminary data.</text>
</comment>
<organism evidence="11">
    <name type="scientific">Ignisphaera aggregans</name>
    <dbReference type="NCBI Taxonomy" id="334771"/>
    <lineage>
        <taxon>Archaea</taxon>
        <taxon>Thermoproteota</taxon>
        <taxon>Thermoprotei</taxon>
        <taxon>Desulfurococcales</taxon>
        <taxon>Desulfurococcaceae</taxon>
        <taxon>Ignisphaera</taxon>
    </lineage>
</organism>
<sequence>MRLAPIGIAMLGDERRSVIEKLEPECLKRIKRLAEIIKARAKYANGSTLEVIVAPKVISSIKDSKEIGDYFVRSGVKILILQYYIWNYPYLVWPLINILGRDKPILNVSNNEGEYPGNVGLLATDGALRQIGMVTHRIIGDIEDPKVQEEIVDWVMAAEAYVSLRGQVYGMYGGHSMGMETGYFHMIPIQKKFGITVYQIDQLLLEKYMEKVPSEEVEKGFRWLSEMLGDRIKYDGKMLTPEKLKTQIKLYLAMKKLNEEYGFDFCGIKGQREFTEHIVITDVAEMIMNDPYDWNGPKEPFVCSTEADSLGALTMQILKYISGGLPVLFADVRLYVPEKDIWIFANSGNHASWYAARSFNPAENLKKVTLWPAIEMYFPAGGASVEFDAAPGEMTFSRLGVYNNKFYMVIVRGESLDLPEEEKKKLKEQTNPTWPHMYVKLYTTFEEFVNVFPANHIHGIPGNHVNKLIKFCEIAGVEPVVLGEDKTKLREPLWKILK</sequence>
<dbReference type="SUPFAM" id="SSF53743">
    <property type="entry name" value="FucI/AraA N-terminal and middle domains"/>
    <property type="match status" value="1"/>
</dbReference>
<evidence type="ECO:0000256" key="2">
    <source>
        <dbReference type="ARBA" id="ARBA00022723"/>
    </source>
</evidence>
<feature type="domain" description="L-fucose isomerase C-terminal" evidence="7">
    <location>
        <begin position="345"/>
        <end position="478"/>
    </location>
</feature>
<keyword evidence="5" id="KW-0294">Fucose metabolism</keyword>
<dbReference type="GO" id="GO:0019571">
    <property type="term" value="P:D-arabinose catabolic process"/>
    <property type="evidence" value="ECO:0007669"/>
    <property type="project" value="TreeGrafter"/>
</dbReference>